<evidence type="ECO:0000256" key="6">
    <source>
        <dbReference type="ARBA" id="ARBA00023136"/>
    </source>
</evidence>
<evidence type="ECO:0000259" key="8">
    <source>
        <dbReference type="PROSITE" id="PS50928"/>
    </source>
</evidence>
<dbReference type="PANTHER" id="PTHR43744:SF12">
    <property type="entry name" value="ABC TRANSPORTER PERMEASE PROTEIN MG189-RELATED"/>
    <property type="match status" value="1"/>
</dbReference>
<dbReference type="SUPFAM" id="SSF161098">
    <property type="entry name" value="MetI-like"/>
    <property type="match status" value="1"/>
</dbReference>
<keyword evidence="10" id="KW-1185">Reference proteome</keyword>
<feature type="transmembrane region" description="Helical" evidence="7">
    <location>
        <begin position="85"/>
        <end position="106"/>
    </location>
</feature>
<evidence type="ECO:0000313" key="9">
    <source>
        <dbReference type="EMBL" id="MEX6428786.1"/>
    </source>
</evidence>
<gene>
    <name evidence="9" type="ORF">AB6A68_02890</name>
</gene>
<evidence type="ECO:0000256" key="1">
    <source>
        <dbReference type="ARBA" id="ARBA00004651"/>
    </source>
</evidence>
<accession>A0ABV3Y1G2</accession>
<comment type="similarity">
    <text evidence="7">Belongs to the binding-protein-dependent transport system permease family.</text>
</comment>
<keyword evidence="2 7" id="KW-0813">Transport</keyword>
<feature type="transmembrane region" description="Helical" evidence="7">
    <location>
        <begin position="20"/>
        <end position="39"/>
    </location>
</feature>
<feature type="transmembrane region" description="Helical" evidence="7">
    <location>
        <begin position="118"/>
        <end position="143"/>
    </location>
</feature>
<dbReference type="EMBL" id="JBFSHR010000006">
    <property type="protein sequence ID" value="MEX6428786.1"/>
    <property type="molecule type" value="Genomic_DNA"/>
</dbReference>
<dbReference type="CDD" id="cd06261">
    <property type="entry name" value="TM_PBP2"/>
    <property type="match status" value="1"/>
</dbReference>
<protein>
    <submittedName>
        <fullName evidence="9">Carbohydrate ABC transporter permease</fullName>
    </submittedName>
</protein>
<evidence type="ECO:0000256" key="4">
    <source>
        <dbReference type="ARBA" id="ARBA00022692"/>
    </source>
</evidence>
<keyword evidence="3" id="KW-1003">Cell membrane</keyword>
<keyword evidence="6 7" id="KW-0472">Membrane</keyword>
<feature type="domain" description="ABC transmembrane type-1" evidence="8">
    <location>
        <begin position="81"/>
        <end position="270"/>
    </location>
</feature>
<dbReference type="RefSeq" id="WP_298385101.1">
    <property type="nucleotide sequence ID" value="NZ_JBFSHR010000006.1"/>
</dbReference>
<proteinExistence type="inferred from homology"/>
<feature type="transmembrane region" description="Helical" evidence="7">
    <location>
        <begin position="191"/>
        <end position="214"/>
    </location>
</feature>
<dbReference type="InterPro" id="IPR000515">
    <property type="entry name" value="MetI-like"/>
</dbReference>
<keyword evidence="5 7" id="KW-1133">Transmembrane helix</keyword>
<feature type="transmembrane region" description="Helical" evidence="7">
    <location>
        <begin position="149"/>
        <end position="170"/>
    </location>
</feature>
<sequence length="284" mass="32493">MMMQNSRRRTRRIRRHISRWLYLAILTMGALVMFIPFAWSLSTSLKPLSESLVYPPVWIPHVFDWENYVKIWHLVPLARWFGNSAIAAIGVTIGNLVCDSMAGYALARVQFRGQRLMFIGVLAMLMVPFQSVMLPVYILLRAFGLLDNYYGLIIPLAVQAVGIFLMRQAFLNLPSDLEDAAIMDGAGRFRMFWQLSLPLVLPSLLTLALISFMLSWNNFLLPLLVASRPHLWTVPLGVVMFQQEYFVNWPYLMAAAVMTTIPVAVIFLVFQKWFVRGIATTGMR</sequence>
<comment type="caution">
    <text evidence="9">The sequence shown here is derived from an EMBL/GenBank/DDBJ whole genome shotgun (WGS) entry which is preliminary data.</text>
</comment>
<name>A0ABV3Y1G2_9ACTN</name>
<dbReference type="Gene3D" id="1.10.3720.10">
    <property type="entry name" value="MetI-like"/>
    <property type="match status" value="1"/>
</dbReference>
<keyword evidence="4 7" id="KW-0812">Transmembrane</keyword>
<evidence type="ECO:0000313" key="10">
    <source>
        <dbReference type="Proteomes" id="UP001560267"/>
    </source>
</evidence>
<dbReference type="InterPro" id="IPR035906">
    <property type="entry name" value="MetI-like_sf"/>
</dbReference>
<reference evidence="9 10" key="1">
    <citation type="submission" date="2024-07" db="EMBL/GenBank/DDBJ databases">
        <title>Draft Genome Sequence of Ferrimicrobium acidiphilum Strain YE2023, Isolated from a Pulp of Bioleach Reactor.</title>
        <authorList>
            <person name="Elkina Y.A."/>
            <person name="Bulaeva A.G."/>
            <person name="Beletsky A.V."/>
            <person name="Mardanov A.V."/>
        </authorList>
    </citation>
    <scope>NUCLEOTIDE SEQUENCE [LARGE SCALE GENOMIC DNA]</scope>
    <source>
        <strain evidence="9 10">YE2023</strain>
    </source>
</reference>
<evidence type="ECO:0000256" key="3">
    <source>
        <dbReference type="ARBA" id="ARBA00022475"/>
    </source>
</evidence>
<dbReference type="PANTHER" id="PTHR43744">
    <property type="entry name" value="ABC TRANSPORTER PERMEASE PROTEIN MG189-RELATED-RELATED"/>
    <property type="match status" value="1"/>
</dbReference>
<dbReference type="Pfam" id="PF00528">
    <property type="entry name" value="BPD_transp_1"/>
    <property type="match status" value="1"/>
</dbReference>
<evidence type="ECO:0000256" key="5">
    <source>
        <dbReference type="ARBA" id="ARBA00022989"/>
    </source>
</evidence>
<dbReference type="PROSITE" id="PS50928">
    <property type="entry name" value="ABC_TM1"/>
    <property type="match status" value="1"/>
</dbReference>
<evidence type="ECO:0000256" key="7">
    <source>
        <dbReference type="RuleBase" id="RU363032"/>
    </source>
</evidence>
<evidence type="ECO:0000256" key="2">
    <source>
        <dbReference type="ARBA" id="ARBA00022448"/>
    </source>
</evidence>
<comment type="subcellular location">
    <subcellularLocation>
        <location evidence="1 7">Cell membrane</location>
        <topology evidence="1 7">Multi-pass membrane protein</topology>
    </subcellularLocation>
</comment>
<feature type="transmembrane region" description="Helical" evidence="7">
    <location>
        <begin position="249"/>
        <end position="270"/>
    </location>
</feature>
<dbReference type="Proteomes" id="UP001560267">
    <property type="component" value="Unassembled WGS sequence"/>
</dbReference>
<organism evidence="9 10">
    <name type="scientific">Ferrimicrobium acidiphilum</name>
    <dbReference type="NCBI Taxonomy" id="121039"/>
    <lineage>
        <taxon>Bacteria</taxon>
        <taxon>Bacillati</taxon>
        <taxon>Actinomycetota</taxon>
        <taxon>Acidimicrobiia</taxon>
        <taxon>Acidimicrobiales</taxon>
        <taxon>Acidimicrobiaceae</taxon>
        <taxon>Ferrimicrobium</taxon>
    </lineage>
</organism>